<keyword evidence="1" id="KW-0175">Coiled coil</keyword>
<evidence type="ECO:0000256" key="1">
    <source>
        <dbReference type="SAM" id="Coils"/>
    </source>
</evidence>
<name>A0A6S6TZK2_9GAMM</name>
<dbReference type="Pfam" id="PF13289">
    <property type="entry name" value="SIR2_2"/>
    <property type="match status" value="1"/>
</dbReference>
<organism evidence="2">
    <name type="scientific">uncultured Thiotrichaceae bacterium</name>
    <dbReference type="NCBI Taxonomy" id="298394"/>
    <lineage>
        <taxon>Bacteria</taxon>
        <taxon>Pseudomonadati</taxon>
        <taxon>Pseudomonadota</taxon>
        <taxon>Gammaproteobacteria</taxon>
        <taxon>Thiotrichales</taxon>
        <taxon>Thiotrichaceae</taxon>
        <taxon>environmental samples</taxon>
    </lineage>
</organism>
<dbReference type="EMBL" id="CACVAT010000418">
    <property type="protein sequence ID" value="CAA6826072.1"/>
    <property type="molecule type" value="Genomic_DNA"/>
</dbReference>
<gene>
    <name evidence="2" type="ORF">HELGO_WM45692</name>
</gene>
<proteinExistence type="predicted"/>
<reference evidence="2" key="1">
    <citation type="submission" date="2020-01" db="EMBL/GenBank/DDBJ databases">
        <authorList>
            <person name="Meier V. D."/>
            <person name="Meier V D."/>
        </authorList>
    </citation>
    <scope>NUCLEOTIDE SEQUENCE</scope>
    <source>
        <strain evidence="2">HLG_WM_MAG_09</strain>
    </source>
</reference>
<accession>A0A6S6TZK2</accession>
<protein>
    <submittedName>
        <fullName evidence="2">CobQ/CobB/MinD/ParA nucleotide binding domain-containing protein</fullName>
    </submittedName>
</protein>
<feature type="coiled-coil region" evidence="1">
    <location>
        <begin position="10"/>
        <end position="74"/>
    </location>
</feature>
<evidence type="ECO:0000313" key="2">
    <source>
        <dbReference type="EMBL" id="CAA6826072.1"/>
    </source>
</evidence>
<dbReference type="AlphaFoldDB" id="A0A6S6TZK2"/>
<sequence>MSEDAQQLKITSLENRQHILQKKLVRLSEQLDLETRVEEIMRIESEINKTKILLQSVENQLLGIQQQEKLAEANRLKRIGSPREAIAIWQEIQDSDPDNSVATREITALEKLADQQAISANLVKRLALRIRDIRPVFKAVVNALHQPADTAEYAILLEQTELLLDDVLDADSYLLWWEAIHDNSLQNIQSIDIGRIAGRVQRGEMVLFIGSGITSIYSGQNSEENALVTQLAQQIGYEQFNGSLSSIAEYYQLRPDFGQPELLKTLRGHLSQNGHGVLLYKALAKIQAPLILISSAYDNRLEKAFRAADKPFVELSSIVRRSDEYDIGHVVVNYSDSDSSQAAPVAGEKLSGMRFLEQGYSVIYKIRGNCGTTEGSADEDELLQQDALTLSESSYFSFARYADKIIPGYLARQLRNRGFLFVGYQPKDWEDRLLASALLEKRNSQEPCYVIGDTSEPMETAFWKSRSVEPYPIDIRELDKYLEEVAV</sequence>